<feature type="transmembrane region" description="Helical" evidence="9">
    <location>
        <begin position="157"/>
        <end position="179"/>
    </location>
</feature>
<dbReference type="InterPro" id="IPR006153">
    <property type="entry name" value="Cation/H_exchanger_TM"/>
</dbReference>
<comment type="caution">
    <text evidence="11">The sequence shown here is derived from an EMBL/GenBank/DDBJ whole genome shotgun (WGS) entry which is preliminary data.</text>
</comment>
<keyword evidence="5 9" id="KW-0812">Transmembrane</keyword>
<comment type="subcellular location">
    <subcellularLocation>
        <location evidence="1">Membrane</location>
        <topology evidence="1">Multi-pass membrane protein</topology>
    </subcellularLocation>
</comment>
<name>A0ABV8JG99_9BACL</name>
<dbReference type="SUPFAM" id="SSF51735">
    <property type="entry name" value="NAD(P)-binding Rossmann-fold domains"/>
    <property type="match status" value="1"/>
</dbReference>
<protein>
    <submittedName>
        <fullName evidence="11">Monovalent cation:proton antiporter family protein</fullName>
    </submittedName>
</protein>
<dbReference type="PROSITE" id="PS51202">
    <property type="entry name" value="RCK_C"/>
    <property type="match status" value="1"/>
</dbReference>
<evidence type="ECO:0000256" key="2">
    <source>
        <dbReference type="ARBA" id="ARBA00005551"/>
    </source>
</evidence>
<dbReference type="Pfam" id="PF00999">
    <property type="entry name" value="Na_H_Exchanger"/>
    <property type="match status" value="1"/>
</dbReference>
<feature type="transmembrane region" description="Helical" evidence="9">
    <location>
        <begin position="57"/>
        <end position="77"/>
    </location>
</feature>
<comment type="similarity">
    <text evidence="2">Belongs to the monovalent cation:proton antiporter 2 (CPA2) transporter (TC 2.A.37) family.</text>
</comment>
<dbReference type="PANTHER" id="PTHR43562:SF1">
    <property type="entry name" value="NA(+)_H(+) ANTIPORTER YJBQ-RELATED"/>
    <property type="match status" value="1"/>
</dbReference>
<dbReference type="PANTHER" id="PTHR43562">
    <property type="entry name" value="NAPA-TYPE SODIUM/HYDROGEN ANTIPORTER"/>
    <property type="match status" value="1"/>
</dbReference>
<feature type="domain" description="RCK C-terminal" evidence="10">
    <location>
        <begin position="525"/>
        <end position="605"/>
    </location>
</feature>
<dbReference type="RefSeq" id="WP_380705319.1">
    <property type="nucleotide sequence ID" value="NZ_JBHSAP010000015.1"/>
</dbReference>
<evidence type="ECO:0000256" key="6">
    <source>
        <dbReference type="ARBA" id="ARBA00022989"/>
    </source>
</evidence>
<reference evidence="12" key="1">
    <citation type="journal article" date="2019" name="Int. J. Syst. Evol. Microbiol.">
        <title>The Global Catalogue of Microorganisms (GCM) 10K type strain sequencing project: providing services to taxonomists for standard genome sequencing and annotation.</title>
        <authorList>
            <consortium name="The Broad Institute Genomics Platform"/>
            <consortium name="The Broad Institute Genome Sequencing Center for Infectious Disease"/>
            <person name="Wu L."/>
            <person name="Ma J."/>
        </authorList>
    </citation>
    <scope>NUCLEOTIDE SEQUENCE [LARGE SCALE GENOMIC DNA]</scope>
    <source>
        <strain evidence="12">IBRC-M 10813</strain>
    </source>
</reference>
<feature type="transmembrane region" description="Helical" evidence="9">
    <location>
        <begin position="368"/>
        <end position="388"/>
    </location>
</feature>
<dbReference type="InterPro" id="IPR036721">
    <property type="entry name" value="RCK_C_sf"/>
</dbReference>
<evidence type="ECO:0000256" key="8">
    <source>
        <dbReference type="ARBA" id="ARBA00023136"/>
    </source>
</evidence>
<feature type="transmembrane region" description="Helical" evidence="9">
    <location>
        <begin position="185"/>
        <end position="209"/>
    </location>
</feature>
<feature type="transmembrane region" description="Helical" evidence="9">
    <location>
        <begin position="337"/>
        <end position="356"/>
    </location>
</feature>
<feature type="transmembrane region" description="Helical" evidence="9">
    <location>
        <begin position="97"/>
        <end position="119"/>
    </location>
</feature>
<dbReference type="InterPro" id="IPR003148">
    <property type="entry name" value="RCK_N"/>
</dbReference>
<feature type="transmembrane region" description="Helical" evidence="9">
    <location>
        <begin position="246"/>
        <end position="263"/>
    </location>
</feature>
<dbReference type="Gene3D" id="3.30.70.1450">
    <property type="entry name" value="Regulator of K+ conductance, C-terminal domain"/>
    <property type="match status" value="1"/>
</dbReference>
<feature type="transmembrane region" description="Helical" evidence="9">
    <location>
        <begin position="30"/>
        <end position="51"/>
    </location>
</feature>
<dbReference type="InterPro" id="IPR006037">
    <property type="entry name" value="RCK_C"/>
</dbReference>
<dbReference type="InterPro" id="IPR036291">
    <property type="entry name" value="NAD(P)-bd_dom_sf"/>
</dbReference>
<dbReference type="Pfam" id="PF02254">
    <property type="entry name" value="TrkA_N"/>
    <property type="match status" value="1"/>
</dbReference>
<dbReference type="SUPFAM" id="SSF116726">
    <property type="entry name" value="TrkA C-terminal domain-like"/>
    <property type="match status" value="1"/>
</dbReference>
<organism evidence="11 12">
    <name type="scientific">Salinithrix halophila</name>
    <dbReference type="NCBI Taxonomy" id="1485204"/>
    <lineage>
        <taxon>Bacteria</taxon>
        <taxon>Bacillati</taxon>
        <taxon>Bacillota</taxon>
        <taxon>Bacilli</taxon>
        <taxon>Bacillales</taxon>
        <taxon>Thermoactinomycetaceae</taxon>
        <taxon>Salinithrix</taxon>
    </lineage>
</organism>
<keyword evidence="8 9" id="KW-0472">Membrane</keyword>
<evidence type="ECO:0000256" key="7">
    <source>
        <dbReference type="ARBA" id="ARBA00023065"/>
    </source>
</evidence>
<evidence type="ECO:0000256" key="1">
    <source>
        <dbReference type="ARBA" id="ARBA00004141"/>
    </source>
</evidence>
<accession>A0ABV8JG99</accession>
<feature type="transmembrane region" description="Helical" evidence="9">
    <location>
        <begin position="275"/>
        <end position="299"/>
    </location>
</feature>
<feature type="transmembrane region" description="Helical" evidence="9">
    <location>
        <begin position="305"/>
        <end position="325"/>
    </location>
</feature>
<evidence type="ECO:0000256" key="3">
    <source>
        <dbReference type="ARBA" id="ARBA00022448"/>
    </source>
</evidence>
<sequence>MEGHASLSLMIVVIAAFFIPILLQRMHWNALPVAVAEIAAGILLGQSGFSVVEQGTVLELLSTLGIIYLMFLTGLEIDFDLIQKSRKGKSSVNPLKVSLVAFAGIFLFSFILAWMLSLAGIVNDVFFMTLIISTISVSVTVPVLKDKGLLDVPLGQAVLLTAVVADLVTMVFLAVYVAFNRTSEGVTSILLILGLFLAVFLVYWFIYFFKKTKIMEKAQRETVSIGTRGVFALILFFVTLSEGVGAENILGAFLAGALLSLLAPDKGFISQLNAFGYGFLIPIFFVMVGVKLDVAGLLADTQALLLFPFLLAAFYLSKLVMIPVFRRHFGWRESIGSSILLGSTLSLVVAAGAVGMDMGLITNTTNTALVLAAVVTVLTSPVIFQRLVPDAETYRIANAALIGFNPVTLQLARDLSRDGYEVELYGSDKSNLEPLERHPFRVVELPSRDLDRLAEQGVFDKEIVIAFTNEDEENLEIARFAEERGVKQVIARIEAKPDLTKESRIQVVSAFYSNVTLVKAMIEFPSLIQLVTTHGYLQEIPMNNQRYHFMRIRDLDLLGESLVLRIMRGNEVIVPHGDTVIQLGDRLIISDTPEHVQRLRRLLGG</sequence>
<evidence type="ECO:0000256" key="4">
    <source>
        <dbReference type="ARBA" id="ARBA00022449"/>
    </source>
</evidence>
<evidence type="ECO:0000259" key="10">
    <source>
        <dbReference type="PROSITE" id="PS51202"/>
    </source>
</evidence>
<evidence type="ECO:0000256" key="9">
    <source>
        <dbReference type="SAM" id="Phobius"/>
    </source>
</evidence>
<keyword evidence="6 9" id="KW-1133">Transmembrane helix</keyword>
<keyword evidence="4" id="KW-0050">Antiport</keyword>
<feature type="transmembrane region" description="Helical" evidence="9">
    <location>
        <begin position="125"/>
        <end position="145"/>
    </location>
</feature>
<dbReference type="InterPro" id="IPR038770">
    <property type="entry name" value="Na+/solute_symporter_sf"/>
</dbReference>
<proteinExistence type="inferred from homology"/>
<dbReference type="Pfam" id="PF02080">
    <property type="entry name" value="TrkA_C"/>
    <property type="match status" value="1"/>
</dbReference>
<dbReference type="Gene3D" id="1.20.1530.20">
    <property type="match status" value="1"/>
</dbReference>
<keyword evidence="12" id="KW-1185">Reference proteome</keyword>
<feature type="transmembrane region" description="Helical" evidence="9">
    <location>
        <begin position="6"/>
        <end position="23"/>
    </location>
</feature>
<gene>
    <name evidence="11" type="ORF">ACFOUO_11915</name>
</gene>
<keyword evidence="7" id="KW-0406">Ion transport</keyword>
<keyword evidence="3" id="KW-0813">Transport</keyword>
<dbReference type="Proteomes" id="UP001595843">
    <property type="component" value="Unassembled WGS sequence"/>
</dbReference>
<evidence type="ECO:0000313" key="12">
    <source>
        <dbReference type="Proteomes" id="UP001595843"/>
    </source>
</evidence>
<dbReference type="EMBL" id="JBHSAP010000015">
    <property type="protein sequence ID" value="MFC4077508.1"/>
    <property type="molecule type" value="Genomic_DNA"/>
</dbReference>
<dbReference type="Gene3D" id="3.40.50.720">
    <property type="entry name" value="NAD(P)-binding Rossmann-like Domain"/>
    <property type="match status" value="1"/>
</dbReference>
<evidence type="ECO:0000313" key="11">
    <source>
        <dbReference type="EMBL" id="MFC4077508.1"/>
    </source>
</evidence>
<evidence type="ECO:0000256" key="5">
    <source>
        <dbReference type="ARBA" id="ARBA00022692"/>
    </source>
</evidence>